<keyword evidence="2" id="KW-0472">Membrane</keyword>
<protein>
    <submittedName>
        <fullName evidence="3">Fatty acid desaturase</fullName>
    </submittedName>
</protein>
<keyword evidence="2" id="KW-0812">Transmembrane</keyword>
<comment type="caution">
    <text evidence="3">The sequence shown here is derived from an EMBL/GenBank/DDBJ whole genome shotgun (WGS) entry which is preliminary data.</text>
</comment>
<evidence type="ECO:0000256" key="2">
    <source>
        <dbReference type="SAM" id="Phobius"/>
    </source>
</evidence>
<organism evidence="3 4">
    <name type="scientific">Nocardiopsis terrae</name>
    <dbReference type="NCBI Taxonomy" id="372655"/>
    <lineage>
        <taxon>Bacteria</taxon>
        <taxon>Bacillati</taxon>
        <taxon>Actinomycetota</taxon>
        <taxon>Actinomycetes</taxon>
        <taxon>Streptosporangiales</taxon>
        <taxon>Nocardiopsidaceae</taxon>
        <taxon>Nocardiopsis</taxon>
    </lineage>
</organism>
<accession>A0ABR9HDS8</accession>
<feature type="transmembrane region" description="Helical" evidence="2">
    <location>
        <begin position="21"/>
        <end position="40"/>
    </location>
</feature>
<evidence type="ECO:0000256" key="1">
    <source>
        <dbReference type="SAM" id="MobiDB-lite"/>
    </source>
</evidence>
<sequence>MNDPNRSARSPGGAGARQSRSAVRTVLWLLILLGATANAVTSFGDFHPLVSVGFGLVTVLFVVLLARHHLRHRG</sequence>
<feature type="region of interest" description="Disordered" evidence="1">
    <location>
        <begin position="1"/>
        <end position="21"/>
    </location>
</feature>
<dbReference type="Proteomes" id="UP000598217">
    <property type="component" value="Unassembled WGS sequence"/>
</dbReference>
<proteinExistence type="predicted"/>
<evidence type="ECO:0000313" key="3">
    <source>
        <dbReference type="EMBL" id="MBE1457189.1"/>
    </source>
</evidence>
<dbReference type="RefSeq" id="WP_191273774.1">
    <property type="nucleotide sequence ID" value="NZ_BMXJ01000006.1"/>
</dbReference>
<keyword evidence="2" id="KW-1133">Transmembrane helix</keyword>
<evidence type="ECO:0000313" key="4">
    <source>
        <dbReference type="Proteomes" id="UP000598217"/>
    </source>
</evidence>
<name>A0ABR9HDS8_9ACTN</name>
<gene>
    <name evidence="3" type="ORF">H4W79_001403</name>
</gene>
<reference evidence="3 4" key="1">
    <citation type="submission" date="2020-10" db="EMBL/GenBank/DDBJ databases">
        <title>Sequencing the genomes of 1000 actinobacteria strains.</title>
        <authorList>
            <person name="Klenk H.-P."/>
        </authorList>
    </citation>
    <scope>NUCLEOTIDE SEQUENCE [LARGE SCALE GENOMIC DNA]</scope>
    <source>
        <strain evidence="3 4">DSM 45157</strain>
    </source>
</reference>
<feature type="transmembrane region" description="Helical" evidence="2">
    <location>
        <begin position="46"/>
        <end position="66"/>
    </location>
</feature>
<dbReference type="EMBL" id="JADBDY010000001">
    <property type="protein sequence ID" value="MBE1457189.1"/>
    <property type="molecule type" value="Genomic_DNA"/>
</dbReference>
<keyword evidence="4" id="KW-1185">Reference proteome</keyword>